<feature type="region of interest" description="Disordered" evidence="1">
    <location>
        <begin position="24"/>
        <end position="45"/>
    </location>
</feature>
<evidence type="ECO:0000313" key="2">
    <source>
        <dbReference type="EMBL" id="KAA9356188.1"/>
    </source>
</evidence>
<dbReference type="InterPro" id="IPR010686">
    <property type="entry name" value="OBAP-like"/>
</dbReference>
<evidence type="ECO:0000313" key="3">
    <source>
        <dbReference type="Proteomes" id="UP000326344"/>
    </source>
</evidence>
<accession>A0A5N1JK12</accession>
<dbReference type="RefSeq" id="WP_150874360.1">
    <property type="nucleotide sequence ID" value="NZ_VTWS01000001.1"/>
</dbReference>
<gene>
    <name evidence="2" type="ORF">F0P93_00070</name>
</gene>
<dbReference type="PROSITE" id="PS51257">
    <property type="entry name" value="PROKAR_LIPOPROTEIN"/>
    <property type="match status" value="1"/>
</dbReference>
<protein>
    <submittedName>
        <fullName evidence="2">DUF1264 domain-containing protein</fullName>
    </submittedName>
</protein>
<proteinExistence type="predicted"/>
<dbReference type="Pfam" id="PF06884">
    <property type="entry name" value="DUF1264"/>
    <property type="match status" value="1"/>
</dbReference>
<dbReference type="AlphaFoldDB" id="A0A5N1JK12"/>
<dbReference type="PANTHER" id="PTHR31360">
    <property type="match status" value="1"/>
</dbReference>
<dbReference type="PANTHER" id="PTHR31360:SF0">
    <property type="entry name" value="OIL BODY-ASSOCIATED PROTEIN 1B"/>
    <property type="match status" value="1"/>
</dbReference>
<comment type="caution">
    <text evidence="2">The sequence shown here is derived from an EMBL/GenBank/DDBJ whole genome shotgun (WGS) entry which is preliminary data.</text>
</comment>
<sequence>MIKLGFYVLGAVLLLACGGDHTSSGTPSTASSETPLAKTKTAQNPTNPARQLALYLNKLQFYNGQRASQFEAHHYCSTLSEDLTQCVIFDGAGTNAKLMGVEYVISERLFKTLPDDEKKLWHSYRYDVKSGMLVAPGLSPKAEHNLMSALVTQYGKTWQLWHTDQDPTLPFGGPALVMDFTRDGQIDPSLLQTRDRRLNVSSAEKRQLRSDILGRPPVSGADAWQNGPRIQLPALTRRNYPHLQKDTLR</sequence>
<name>A0A5N1JK12_9BACT</name>
<organism evidence="2 3">
    <name type="scientific">Larkinella humicola</name>
    <dbReference type="NCBI Taxonomy" id="2607654"/>
    <lineage>
        <taxon>Bacteria</taxon>
        <taxon>Pseudomonadati</taxon>
        <taxon>Bacteroidota</taxon>
        <taxon>Cytophagia</taxon>
        <taxon>Cytophagales</taxon>
        <taxon>Spirosomataceae</taxon>
        <taxon>Larkinella</taxon>
    </lineage>
</organism>
<reference evidence="2 3" key="1">
    <citation type="submission" date="2019-09" db="EMBL/GenBank/DDBJ databases">
        <title>Genome Sequence of Larkinella sp MA1.</title>
        <authorList>
            <person name="Srinivasan S."/>
        </authorList>
    </citation>
    <scope>NUCLEOTIDE SEQUENCE [LARGE SCALE GENOMIC DNA]</scope>
    <source>
        <strain evidence="2 3">MA1</strain>
    </source>
</reference>
<dbReference type="Proteomes" id="UP000326344">
    <property type="component" value="Unassembled WGS sequence"/>
</dbReference>
<dbReference type="EMBL" id="VTWS01000001">
    <property type="protein sequence ID" value="KAA9356188.1"/>
    <property type="molecule type" value="Genomic_DNA"/>
</dbReference>
<keyword evidence="3" id="KW-1185">Reference proteome</keyword>
<evidence type="ECO:0000256" key="1">
    <source>
        <dbReference type="SAM" id="MobiDB-lite"/>
    </source>
</evidence>